<dbReference type="InterPro" id="IPR027417">
    <property type="entry name" value="P-loop_NTPase"/>
</dbReference>
<dbReference type="EMBL" id="CP103423">
    <property type="protein sequence ID" value="UWD34490.1"/>
    <property type="molecule type" value="Genomic_DNA"/>
</dbReference>
<dbReference type="Pfam" id="PF13614">
    <property type="entry name" value="AAA_31"/>
    <property type="match status" value="1"/>
</dbReference>
<evidence type="ECO:0000313" key="2">
    <source>
        <dbReference type="EMBL" id="UWD34490.1"/>
    </source>
</evidence>
<keyword evidence="3" id="KW-1185">Reference proteome</keyword>
<dbReference type="InterPro" id="IPR025669">
    <property type="entry name" value="AAA_dom"/>
</dbReference>
<dbReference type="PANTHER" id="PTHR13696:SF52">
    <property type="entry name" value="PARA FAMILY PROTEIN CT_582"/>
    <property type="match status" value="1"/>
</dbReference>
<dbReference type="InterPro" id="IPR050678">
    <property type="entry name" value="DNA_Partitioning_ATPase"/>
</dbReference>
<proteinExistence type="predicted"/>
<gene>
    <name evidence="2" type="ORF">NX772_01510</name>
</gene>
<dbReference type="SUPFAM" id="SSF52540">
    <property type="entry name" value="P-loop containing nucleoside triphosphate hydrolases"/>
    <property type="match status" value="1"/>
</dbReference>
<feature type="domain" description="AAA" evidence="1">
    <location>
        <begin position="6"/>
        <end position="137"/>
    </location>
</feature>
<dbReference type="Proteomes" id="UP001058364">
    <property type="component" value="Chromosome"/>
</dbReference>
<organism evidence="2 3">
    <name type="scientific">Mesomycoplasma molare</name>
    <dbReference type="NCBI Taxonomy" id="171288"/>
    <lineage>
        <taxon>Bacteria</taxon>
        <taxon>Bacillati</taxon>
        <taxon>Mycoplasmatota</taxon>
        <taxon>Mycoplasmoidales</taxon>
        <taxon>Metamycoplasmataceae</taxon>
        <taxon>Mesomycoplasma</taxon>
    </lineage>
</organism>
<dbReference type="Gene3D" id="3.40.50.300">
    <property type="entry name" value="P-loop containing nucleotide triphosphate hydrolases"/>
    <property type="match status" value="1"/>
</dbReference>
<sequence>MSSFRNIDPNTIEYNMYDIIFKNQKIEKAIYNVYQNIDIINSGTEWREADSEMTKCFVYGKKFKHFKQLIQEIKKLNRYDYVLIDTEPKKSANTFGVLLASEEVIIPFTLESFGIQALVEMYDYVMQAKESNTKLNIKALVATKTVKRSKLENIIKEQAEKLPEPKLCPVSIPNSVTGASSVTLKNLPIVLTSKNKLAKAYEQLVDLLEFDIEGEWDDYKRY</sequence>
<dbReference type="CDD" id="cd02042">
    <property type="entry name" value="ParAB_family"/>
    <property type="match status" value="1"/>
</dbReference>
<protein>
    <submittedName>
        <fullName evidence="2">ParA family protein</fullName>
    </submittedName>
</protein>
<reference evidence="2" key="1">
    <citation type="submission" date="2022-08" db="EMBL/GenBank/DDBJ databases">
        <title>Complete genome sequence of Mycoplasma molare type strain H 542.</title>
        <authorList>
            <person name="Spergser J."/>
        </authorList>
    </citation>
    <scope>NUCLEOTIDE SEQUENCE</scope>
    <source>
        <strain evidence="2">H 542</strain>
    </source>
</reference>
<evidence type="ECO:0000313" key="3">
    <source>
        <dbReference type="Proteomes" id="UP001058364"/>
    </source>
</evidence>
<accession>A0ABY5TV04</accession>
<dbReference type="RefSeq" id="WP_259429395.1">
    <property type="nucleotide sequence ID" value="NZ_CP103423.1"/>
</dbReference>
<dbReference type="PANTHER" id="PTHR13696">
    <property type="entry name" value="P-LOOP CONTAINING NUCLEOSIDE TRIPHOSPHATE HYDROLASE"/>
    <property type="match status" value="1"/>
</dbReference>
<evidence type="ECO:0000259" key="1">
    <source>
        <dbReference type="Pfam" id="PF13614"/>
    </source>
</evidence>
<name>A0ABY5TV04_9BACT</name>